<feature type="transmembrane region" description="Helical" evidence="2">
    <location>
        <begin position="33"/>
        <end position="51"/>
    </location>
</feature>
<feature type="transmembrane region" description="Helical" evidence="2">
    <location>
        <begin position="132"/>
        <end position="149"/>
    </location>
</feature>
<proteinExistence type="predicted"/>
<keyword evidence="2" id="KW-0472">Membrane</keyword>
<protein>
    <recommendedName>
        <fullName evidence="3">Transglutaminase-like domain-containing protein</fullName>
    </recommendedName>
</protein>
<evidence type="ECO:0000256" key="2">
    <source>
        <dbReference type="SAM" id="Phobius"/>
    </source>
</evidence>
<evidence type="ECO:0000256" key="1">
    <source>
        <dbReference type="SAM" id="MobiDB-lite"/>
    </source>
</evidence>
<feature type="transmembrane region" description="Helical" evidence="2">
    <location>
        <begin position="58"/>
        <end position="75"/>
    </location>
</feature>
<name>A0A1L8SMM6_9ENTE</name>
<dbReference type="InterPro" id="IPR038765">
    <property type="entry name" value="Papain-like_cys_pep_sf"/>
</dbReference>
<feature type="transmembrane region" description="Helical" evidence="2">
    <location>
        <begin position="155"/>
        <end position="171"/>
    </location>
</feature>
<dbReference type="SUPFAM" id="SSF54001">
    <property type="entry name" value="Cysteine proteinases"/>
    <property type="match status" value="1"/>
</dbReference>
<dbReference type="EMBL" id="JXKM01000021">
    <property type="protein sequence ID" value="OJG33263.1"/>
    <property type="molecule type" value="Genomic_DNA"/>
</dbReference>
<accession>A0A1L8SMM6</accession>
<dbReference type="RefSeq" id="WP_071863422.1">
    <property type="nucleotide sequence ID" value="NZ_CAURXW010000058.1"/>
</dbReference>
<reference evidence="4 5" key="1">
    <citation type="submission" date="2014-12" db="EMBL/GenBank/DDBJ databases">
        <title>Draft genome sequences of 29 type strains of Enterococci.</title>
        <authorList>
            <person name="Zhong Z."/>
            <person name="Sun Z."/>
            <person name="Liu W."/>
            <person name="Zhang W."/>
            <person name="Zhang H."/>
        </authorList>
    </citation>
    <scope>NUCLEOTIDE SEQUENCE [LARGE SCALE GENOMIC DNA]</scope>
    <source>
        <strain evidence="4 5">DSM 22802</strain>
    </source>
</reference>
<dbReference type="PANTHER" id="PTHR42736">
    <property type="entry name" value="PROTEIN-GLUTAMINE GAMMA-GLUTAMYLTRANSFERASE"/>
    <property type="match status" value="1"/>
</dbReference>
<sequence>MAQLKRKGPIVFLTFLSLITVFSQVLRVYELAIPPLLIGLIAGFCLIIGFVPYYSLKCLLGIVSFIFSLYTLLPLDEPLSLQWMTALFDKMIGNFQAFFTGASTFISQDSAIPLLLLVLLLLAVLMIQFERFLFSYFLMVSYLLVLSVFHTDNLSSHLALLLICGILSRTFRQKSLPPKLFIGVILVFLVVGFSAIQLTNSEIRTVLTNWTSPIRNFANQQGLYNWIQRASYSSTARTGFSENDQQLGGALLDDSTILFEVTQKDTSYWRVESKDFYTGKGWENTNQVQTWSRNRQAPLVVETQQSDQYYKAPEASSSRYFNHGTYLPLPYGNSSITVTEGSTNFIRAEETGRVDFGGSNQTERGIHNQWSPPDYQLKALENIPITHPIDASVDYLQLPNSLPARIGERAHEIIGSETSLIKQVTAIENYLKNNDDFRYSKIDAASPTDDQDYIDQFLFETKVGYCDNFSSSMVILLRTLGIPTRWTKGFAPGDQTLNTNGETTFTIRNLHAHSWVEVYFAGFGWLPFEPTPSFTNPSQPEAAEESTAPNSAVSESSVDASDSSSQNQATSSTLADGSEDNETTDQEGLPRFLIPIILIGSAAVAILLFQKYLLRIRVSILKKITRQPLRKIYPLLLKKMEKNLARDSSETLSDYAKRVEKKESGLEGAFLKLTEDYEKLLYGQPTTLNFDHELVDKIIFYIENKKTARE</sequence>
<evidence type="ECO:0000313" key="4">
    <source>
        <dbReference type="EMBL" id="OJG33263.1"/>
    </source>
</evidence>
<evidence type="ECO:0000259" key="3">
    <source>
        <dbReference type="SMART" id="SM00460"/>
    </source>
</evidence>
<dbReference type="SMART" id="SM00460">
    <property type="entry name" value="TGc"/>
    <property type="match status" value="1"/>
</dbReference>
<dbReference type="OrthoDB" id="9804872at2"/>
<dbReference type="PANTHER" id="PTHR42736:SF1">
    <property type="entry name" value="PROTEIN-GLUTAMINE GAMMA-GLUTAMYLTRANSFERASE"/>
    <property type="match status" value="1"/>
</dbReference>
<keyword evidence="2" id="KW-1133">Transmembrane helix</keyword>
<feature type="compositionally biased region" description="Low complexity" evidence="1">
    <location>
        <begin position="550"/>
        <end position="573"/>
    </location>
</feature>
<organism evidence="4 5">
    <name type="scientific">Enterococcus devriesei</name>
    <dbReference type="NCBI Taxonomy" id="319970"/>
    <lineage>
        <taxon>Bacteria</taxon>
        <taxon>Bacillati</taxon>
        <taxon>Bacillota</taxon>
        <taxon>Bacilli</taxon>
        <taxon>Lactobacillales</taxon>
        <taxon>Enterococcaceae</taxon>
        <taxon>Enterococcus</taxon>
    </lineage>
</organism>
<dbReference type="STRING" id="319970.RV00_GL001497"/>
<keyword evidence="5" id="KW-1185">Reference proteome</keyword>
<dbReference type="Proteomes" id="UP000183700">
    <property type="component" value="Unassembled WGS sequence"/>
</dbReference>
<gene>
    <name evidence="4" type="ORF">RV00_GL001497</name>
</gene>
<dbReference type="Pfam" id="PF01841">
    <property type="entry name" value="Transglut_core"/>
    <property type="match status" value="1"/>
</dbReference>
<dbReference type="InterPro" id="IPR052901">
    <property type="entry name" value="Bact_TGase-like"/>
</dbReference>
<dbReference type="InterPro" id="IPR002931">
    <property type="entry name" value="Transglutaminase-like"/>
</dbReference>
<feature type="transmembrane region" description="Helical" evidence="2">
    <location>
        <begin position="95"/>
        <end position="125"/>
    </location>
</feature>
<dbReference type="AlphaFoldDB" id="A0A1L8SMM6"/>
<feature type="transmembrane region" description="Helical" evidence="2">
    <location>
        <begin position="180"/>
        <end position="198"/>
    </location>
</feature>
<comment type="caution">
    <text evidence="4">The sequence shown here is derived from an EMBL/GenBank/DDBJ whole genome shotgun (WGS) entry which is preliminary data.</text>
</comment>
<feature type="transmembrane region" description="Helical" evidence="2">
    <location>
        <begin position="592"/>
        <end position="614"/>
    </location>
</feature>
<keyword evidence="2" id="KW-0812">Transmembrane</keyword>
<evidence type="ECO:0000313" key="5">
    <source>
        <dbReference type="Proteomes" id="UP000183700"/>
    </source>
</evidence>
<dbReference type="Gene3D" id="3.10.620.30">
    <property type="match status" value="1"/>
</dbReference>
<feature type="region of interest" description="Disordered" evidence="1">
    <location>
        <begin position="534"/>
        <end position="585"/>
    </location>
</feature>
<feature type="domain" description="Transglutaminase-like" evidence="3">
    <location>
        <begin position="458"/>
        <end position="532"/>
    </location>
</feature>